<organism evidence="2 3">
    <name type="scientific">Mesorhizobium hungaricum</name>
    <dbReference type="NCBI Taxonomy" id="1566387"/>
    <lineage>
        <taxon>Bacteria</taxon>
        <taxon>Pseudomonadati</taxon>
        <taxon>Pseudomonadota</taxon>
        <taxon>Alphaproteobacteria</taxon>
        <taxon>Hyphomicrobiales</taxon>
        <taxon>Phyllobacteriaceae</taxon>
        <taxon>Mesorhizobium</taxon>
    </lineage>
</organism>
<protein>
    <recommendedName>
        <fullName evidence="1">PhnB-like domain-containing protein</fullName>
    </recommendedName>
</protein>
<dbReference type="InterPro" id="IPR029068">
    <property type="entry name" value="Glyas_Bleomycin-R_OHBP_Dase"/>
</dbReference>
<dbReference type="CDD" id="cd06588">
    <property type="entry name" value="PhnB_like"/>
    <property type="match status" value="1"/>
</dbReference>
<dbReference type="PANTHER" id="PTHR33990:SF2">
    <property type="entry name" value="PHNB-LIKE DOMAIN-CONTAINING PROTEIN"/>
    <property type="match status" value="1"/>
</dbReference>
<comment type="caution">
    <text evidence="2">The sequence shown here is derived from an EMBL/GenBank/DDBJ whole genome shotgun (WGS) entry which is preliminary data.</text>
</comment>
<dbReference type="AlphaFoldDB" id="A0A1C2DG36"/>
<dbReference type="Pfam" id="PF06983">
    <property type="entry name" value="3-dmu-9_3-mt"/>
    <property type="match status" value="1"/>
</dbReference>
<dbReference type="STRING" id="1566387.QV13_24650"/>
<dbReference type="Gene3D" id="3.10.180.10">
    <property type="entry name" value="2,3-Dihydroxybiphenyl 1,2-Dioxygenase, domain 1"/>
    <property type="match status" value="1"/>
</dbReference>
<dbReference type="OrthoDB" id="9806473at2"/>
<dbReference type="Proteomes" id="UP000094412">
    <property type="component" value="Unassembled WGS sequence"/>
</dbReference>
<feature type="domain" description="PhnB-like" evidence="1">
    <location>
        <begin position="2"/>
        <end position="117"/>
    </location>
</feature>
<accession>A0A1C2DG36</accession>
<dbReference type="InterPro" id="IPR028973">
    <property type="entry name" value="PhnB-like"/>
</dbReference>
<proteinExistence type="predicted"/>
<keyword evidence="3" id="KW-1185">Reference proteome</keyword>
<evidence type="ECO:0000313" key="3">
    <source>
        <dbReference type="Proteomes" id="UP000094412"/>
    </source>
</evidence>
<evidence type="ECO:0000259" key="1">
    <source>
        <dbReference type="Pfam" id="PF06983"/>
    </source>
</evidence>
<dbReference type="PANTHER" id="PTHR33990">
    <property type="entry name" value="PROTEIN YJDN-RELATED"/>
    <property type="match status" value="1"/>
</dbReference>
<dbReference type="PIRSF" id="PIRSF021700">
    <property type="entry name" value="3_dmu_93_MTrfase"/>
    <property type="match status" value="1"/>
</dbReference>
<dbReference type="EMBL" id="MDEO01000036">
    <property type="protein sequence ID" value="OCX13722.1"/>
    <property type="molecule type" value="Genomic_DNA"/>
</dbReference>
<evidence type="ECO:0000313" key="2">
    <source>
        <dbReference type="EMBL" id="OCX13722.1"/>
    </source>
</evidence>
<reference evidence="2 3" key="1">
    <citation type="submission" date="2016-08" db="EMBL/GenBank/DDBJ databases">
        <title>Whole genome sequence of Mesorhizobium sp. strain UASWS1009 isolated from industrial sewage.</title>
        <authorList>
            <person name="Crovadore J."/>
            <person name="Calmin G."/>
            <person name="Chablais R."/>
            <person name="Cochard B."/>
            <person name="Lefort F."/>
        </authorList>
    </citation>
    <scope>NUCLEOTIDE SEQUENCE [LARGE SCALE GENOMIC DNA]</scope>
    <source>
        <strain evidence="2 3">UASWS1009</strain>
    </source>
</reference>
<gene>
    <name evidence="2" type="ORF">QV13_24650</name>
</gene>
<dbReference type="SUPFAM" id="SSF54593">
    <property type="entry name" value="Glyoxalase/Bleomycin resistance protein/Dihydroxybiphenyl dioxygenase"/>
    <property type="match status" value="1"/>
</dbReference>
<sequence>MQKISPCLWFRNEAEEAVDFYVSIFPNAKKGEVLRSGESGPGPAGSVVLVNFELFGQSFQALNGNSDETFNNSVSLSVDCKDQAEVDHYWEKLIDGRGKGLACSWLKDRYGVAWQIVPELLPRLLIDPDKAKAARVMAAMMKMVKIDVATIEEAARG</sequence>
<name>A0A1C2DG36_9HYPH</name>
<dbReference type="InterPro" id="IPR009725">
    <property type="entry name" value="3_dmu_93_MTrfase"/>
</dbReference>